<gene>
    <name evidence="2" type="ORF">QE152_g33031</name>
</gene>
<protein>
    <submittedName>
        <fullName evidence="2">Uncharacterized protein</fullName>
    </submittedName>
</protein>
<keyword evidence="3" id="KW-1185">Reference proteome</keyword>
<name>A0AAW1IYB7_POPJA</name>
<sequence length="114" mass="12960">MIVVLENVRSIRGKVDEFACSISQEEFDFVALSETWLSAEISSSEFFPDRYRVFRCDRDFATCGLARGGGVLLALQEMNITADEEKTSQTRGIKENSKYEVELECNDDKSSRED</sequence>
<dbReference type="InterPro" id="IPR036691">
    <property type="entry name" value="Endo/exonu/phosph_ase_sf"/>
</dbReference>
<evidence type="ECO:0000313" key="3">
    <source>
        <dbReference type="Proteomes" id="UP001458880"/>
    </source>
</evidence>
<organism evidence="2 3">
    <name type="scientific">Popillia japonica</name>
    <name type="common">Japanese beetle</name>
    <dbReference type="NCBI Taxonomy" id="7064"/>
    <lineage>
        <taxon>Eukaryota</taxon>
        <taxon>Metazoa</taxon>
        <taxon>Ecdysozoa</taxon>
        <taxon>Arthropoda</taxon>
        <taxon>Hexapoda</taxon>
        <taxon>Insecta</taxon>
        <taxon>Pterygota</taxon>
        <taxon>Neoptera</taxon>
        <taxon>Endopterygota</taxon>
        <taxon>Coleoptera</taxon>
        <taxon>Polyphaga</taxon>
        <taxon>Scarabaeiformia</taxon>
        <taxon>Scarabaeidae</taxon>
        <taxon>Rutelinae</taxon>
        <taxon>Popillia</taxon>
    </lineage>
</organism>
<dbReference type="Gene3D" id="3.60.10.10">
    <property type="entry name" value="Endonuclease/exonuclease/phosphatase"/>
    <property type="match status" value="1"/>
</dbReference>
<accession>A0AAW1IYB7</accession>
<evidence type="ECO:0000313" key="2">
    <source>
        <dbReference type="EMBL" id="KAK9695193.1"/>
    </source>
</evidence>
<dbReference type="Proteomes" id="UP001458880">
    <property type="component" value="Unassembled WGS sequence"/>
</dbReference>
<feature type="region of interest" description="Disordered" evidence="1">
    <location>
        <begin position="84"/>
        <end position="114"/>
    </location>
</feature>
<dbReference type="AlphaFoldDB" id="A0AAW1IYB7"/>
<dbReference type="EMBL" id="JASPKY010000489">
    <property type="protein sequence ID" value="KAK9695193.1"/>
    <property type="molecule type" value="Genomic_DNA"/>
</dbReference>
<proteinExistence type="predicted"/>
<reference evidence="2 3" key="1">
    <citation type="journal article" date="2024" name="BMC Genomics">
        <title>De novo assembly and annotation of Popillia japonica's genome with initial clues to its potential as an invasive pest.</title>
        <authorList>
            <person name="Cucini C."/>
            <person name="Boschi S."/>
            <person name="Funari R."/>
            <person name="Cardaioli E."/>
            <person name="Iannotti N."/>
            <person name="Marturano G."/>
            <person name="Paoli F."/>
            <person name="Bruttini M."/>
            <person name="Carapelli A."/>
            <person name="Frati F."/>
            <person name="Nardi F."/>
        </authorList>
    </citation>
    <scope>NUCLEOTIDE SEQUENCE [LARGE SCALE GENOMIC DNA]</scope>
    <source>
        <strain evidence="2">DMR45628</strain>
    </source>
</reference>
<evidence type="ECO:0000256" key="1">
    <source>
        <dbReference type="SAM" id="MobiDB-lite"/>
    </source>
</evidence>
<comment type="caution">
    <text evidence="2">The sequence shown here is derived from an EMBL/GenBank/DDBJ whole genome shotgun (WGS) entry which is preliminary data.</text>
</comment>